<dbReference type="RefSeq" id="WP_264136217.1">
    <property type="nucleotide sequence ID" value="NZ_JAOYOD010000001.1"/>
</dbReference>
<organism evidence="2 3">
    <name type="scientific">Reichenbachiella ulvae</name>
    <dbReference type="NCBI Taxonomy" id="2980104"/>
    <lineage>
        <taxon>Bacteria</taxon>
        <taxon>Pseudomonadati</taxon>
        <taxon>Bacteroidota</taxon>
        <taxon>Cytophagia</taxon>
        <taxon>Cytophagales</taxon>
        <taxon>Reichenbachiellaceae</taxon>
        <taxon>Reichenbachiella</taxon>
    </lineage>
</organism>
<dbReference type="Proteomes" id="UP001300692">
    <property type="component" value="Unassembled WGS sequence"/>
</dbReference>
<keyword evidence="3" id="KW-1185">Reference proteome</keyword>
<evidence type="ECO:0000313" key="3">
    <source>
        <dbReference type="Proteomes" id="UP001300692"/>
    </source>
</evidence>
<evidence type="ECO:0008006" key="4">
    <source>
        <dbReference type="Google" id="ProtNLM"/>
    </source>
</evidence>
<dbReference type="EMBL" id="JAOYOD010000001">
    <property type="protein sequence ID" value="MCV9385428.1"/>
    <property type="molecule type" value="Genomic_DNA"/>
</dbReference>
<accession>A0ABT3CNW5</accession>
<sequence>MKEKLLVIVCVMLCSGAVHAQFWFGPKVGGQLLMPRYDHEARVDSFKTTSKVNWHAGLAFDYSTKTNFEVHTELVYMRVNNRSRSTDAYETPLNEGGLGGQFVDSKTVNHFISAPMMARMLFFKNSSIMLMAQAGPRLSYWLGGSGVLVSDELKSFGEEQIKYKIMFKDITQEELENTNFPDKHVITKPNRLQYAIDFGFGGVIQFSPSSRLIADVKYSWGHSFMSFNDGNKLNDALLYSEDMEYNTNMLVISFAYMYGYDVKLSKKGKSTNKLGKKKKRTKRY</sequence>
<reference evidence="2 3" key="1">
    <citation type="submission" date="2022-10" db="EMBL/GenBank/DDBJ databases">
        <title>Comparative genomics and taxonomic characterization of three novel marine species of genus Reichenbachiella exhibiting antioxidant and polysaccharide degradation activities.</title>
        <authorList>
            <person name="Muhammad N."/>
            <person name="Lee Y.-J."/>
            <person name="Ko J."/>
            <person name="Kim S.-G."/>
        </authorList>
    </citation>
    <scope>NUCLEOTIDE SEQUENCE [LARGE SCALE GENOMIC DNA]</scope>
    <source>
        <strain evidence="2 3">ABR2-5</strain>
    </source>
</reference>
<feature type="signal peptide" evidence="1">
    <location>
        <begin position="1"/>
        <end position="20"/>
    </location>
</feature>
<name>A0ABT3CNW5_9BACT</name>
<evidence type="ECO:0000256" key="1">
    <source>
        <dbReference type="SAM" id="SignalP"/>
    </source>
</evidence>
<proteinExistence type="predicted"/>
<feature type="chain" id="PRO_5047057055" description="Outer membrane protein beta-barrel domain-containing protein" evidence="1">
    <location>
        <begin position="21"/>
        <end position="284"/>
    </location>
</feature>
<keyword evidence="1" id="KW-0732">Signal</keyword>
<comment type="caution">
    <text evidence="2">The sequence shown here is derived from an EMBL/GenBank/DDBJ whole genome shotgun (WGS) entry which is preliminary data.</text>
</comment>
<protein>
    <recommendedName>
        <fullName evidence="4">Outer membrane protein beta-barrel domain-containing protein</fullName>
    </recommendedName>
</protein>
<gene>
    <name evidence="2" type="ORF">N7U62_02080</name>
</gene>
<evidence type="ECO:0000313" key="2">
    <source>
        <dbReference type="EMBL" id="MCV9385428.1"/>
    </source>
</evidence>